<evidence type="ECO:0000313" key="2">
    <source>
        <dbReference type="Proteomes" id="UP000323876"/>
    </source>
</evidence>
<dbReference type="EMBL" id="VXLC01000045">
    <property type="protein sequence ID" value="KAA8879671.1"/>
    <property type="molecule type" value="Genomic_DNA"/>
</dbReference>
<keyword evidence="2" id="KW-1185">Reference proteome</keyword>
<comment type="caution">
    <text evidence="1">The sequence shown here is derived from an EMBL/GenBank/DDBJ whole genome shotgun (WGS) entry which is preliminary data.</text>
</comment>
<dbReference type="RefSeq" id="WP_150408099.1">
    <property type="nucleotide sequence ID" value="NZ_VXLC01000045.1"/>
</dbReference>
<sequence length="439" mass="48283">MFRQLATQLPKLTGGLTPADAVFTFHPEQLSRWLDEIWAQGGITAWPKVFNPTAVPLGDQAAVKLTQIPDNLIKESFRSGVRGPAGTPPFTPPLGYNPSNDPQVVPLWDHMFYAYLVESTGIVEIFAEVVRRYVVGETLPAPTVETMTWVRATEELFFRDPPLFRVGGLTSQLRPDARVNRRNAYWRMFGLDLPHPAPGADSQAWKRDAGAASSIRFIEIWNELLRQIWLGIENERNTSGSNPTDASYIGYLCQTLAEMLRLRRLGGMLSREEFSYACLLNWFHLTVDYESAVVRDLSANAGVAGGNPADRLATVGARVGVAPSRQARELFELASLVSPLLWAIELGVFDEQPQAALLYRSTGVPGTGTKPAQTMTRIIDLWQSATGERVKDLAVTMRRTTNQVRSAQPAKLLPAGVLSGATAPAAPATNGHRRVAPRL</sequence>
<dbReference type="Proteomes" id="UP000323876">
    <property type="component" value="Unassembled WGS sequence"/>
</dbReference>
<protein>
    <submittedName>
        <fullName evidence="1">Uncharacterized protein</fullName>
    </submittedName>
</protein>
<reference evidence="1 2" key="1">
    <citation type="submission" date="2019-09" db="EMBL/GenBank/DDBJ databases">
        <authorList>
            <person name="Wang X."/>
        </authorList>
    </citation>
    <scope>NUCLEOTIDE SEQUENCE [LARGE SCALE GENOMIC DNA]</scope>
    <source>
        <strain evidence="1 2">CICC 11023</strain>
    </source>
</reference>
<proteinExistence type="predicted"/>
<accession>A0A5N0DVU7</accession>
<dbReference type="AlphaFoldDB" id="A0A5N0DVU7"/>
<organism evidence="1 2">
    <name type="scientific">Nocardia colli</name>
    <dbReference type="NCBI Taxonomy" id="2545717"/>
    <lineage>
        <taxon>Bacteria</taxon>
        <taxon>Bacillati</taxon>
        <taxon>Actinomycetota</taxon>
        <taxon>Actinomycetes</taxon>
        <taxon>Mycobacteriales</taxon>
        <taxon>Nocardiaceae</taxon>
        <taxon>Nocardia</taxon>
    </lineage>
</organism>
<gene>
    <name evidence="1" type="ORF">F3087_43725</name>
</gene>
<evidence type="ECO:0000313" key="1">
    <source>
        <dbReference type="EMBL" id="KAA8879671.1"/>
    </source>
</evidence>
<name>A0A5N0DVU7_9NOCA</name>
<dbReference type="OrthoDB" id="620680at2"/>